<evidence type="ECO:0000256" key="3">
    <source>
        <dbReference type="RuleBase" id="RU000363"/>
    </source>
</evidence>
<keyword evidence="2" id="KW-0560">Oxidoreductase</keyword>
<dbReference type="GO" id="GO:0016491">
    <property type="term" value="F:oxidoreductase activity"/>
    <property type="evidence" value="ECO:0007669"/>
    <property type="project" value="UniProtKB-KW"/>
</dbReference>
<comment type="caution">
    <text evidence="4">The sequence shown here is derived from an EMBL/GenBank/DDBJ whole genome shotgun (WGS) entry which is preliminary data.</text>
</comment>
<dbReference type="AlphaFoldDB" id="A0A318T0M3"/>
<dbReference type="Proteomes" id="UP000247454">
    <property type="component" value="Unassembled WGS sequence"/>
</dbReference>
<evidence type="ECO:0000313" key="5">
    <source>
        <dbReference type="Proteomes" id="UP000247454"/>
    </source>
</evidence>
<comment type="similarity">
    <text evidence="1 3">Belongs to the short-chain dehydrogenases/reductases (SDR) family.</text>
</comment>
<dbReference type="EMBL" id="QJTF01000015">
    <property type="protein sequence ID" value="PYE87234.1"/>
    <property type="molecule type" value="Genomic_DNA"/>
</dbReference>
<accession>A0A318T0M3</accession>
<dbReference type="InterPro" id="IPR036291">
    <property type="entry name" value="NAD(P)-bd_dom_sf"/>
</dbReference>
<dbReference type="SUPFAM" id="SSF51735">
    <property type="entry name" value="NAD(P)-binding Rossmann-fold domains"/>
    <property type="match status" value="1"/>
</dbReference>
<dbReference type="PRINTS" id="PR00080">
    <property type="entry name" value="SDRFAMILY"/>
</dbReference>
<name>A0A318T0M3_9HYPH</name>
<sequence>MISRISAASTPSVVALVTGGAKRIGKAIVEDLAAHGFAVAIHCNGSMTEGEALVEMIKAKGGRAAVIQADLGDPAAVRGLTAKAQSVLGPVRLLINNASVFVEDHVGNLAEDIWERHFALHLKAPVFLAESMAAALPEGQDGLIVNIIDQRVWKTNPQFFSYTLSKTALWSATRTLAQALAPRIRVNAIGPGPTLPSERQDRRDFQRQVDAIPLRQGPALSEFGLTIRYLWEMKSVTGQMIALDGGQHLAWETPDILGISE</sequence>
<keyword evidence="5" id="KW-1185">Reference proteome</keyword>
<evidence type="ECO:0000313" key="4">
    <source>
        <dbReference type="EMBL" id="PYE87234.1"/>
    </source>
</evidence>
<dbReference type="InterPro" id="IPR002347">
    <property type="entry name" value="SDR_fam"/>
</dbReference>
<evidence type="ECO:0000256" key="1">
    <source>
        <dbReference type="ARBA" id="ARBA00006484"/>
    </source>
</evidence>
<dbReference type="Pfam" id="PF00106">
    <property type="entry name" value="adh_short"/>
    <property type="match status" value="1"/>
</dbReference>
<dbReference type="PANTHER" id="PTHR43639:SF1">
    <property type="entry name" value="SHORT-CHAIN DEHYDROGENASE_REDUCTASE FAMILY PROTEIN"/>
    <property type="match status" value="1"/>
</dbReference>
<dbReference type="NCBIfam" id="NF006597">
    <property type="entry name" value="PRK09134.1"/>
    <property type="match status" value="1"/>
</dbReference>
<gene>
    <name evidence="4" type="ORF">C7477_11590</name>
</gene>
<reference evidence="4 5" key="1">
    <citation type="submission" date="2018-06" db="EMBL/GenBank/DDBJ databases">
        <title>Genomic Encyclopedia of Type Strains, Phase III (KMG-III): the genomes of soil and plant-associated and newly described type strains.</title>
        <authorList>
            <person name="Whitman W."/>
        </authorList>
    </citation>
    <scope>NUCLEOTIDE SEQUENCE [LARGE SCALE GENOMIC DNA]</scope>
    <source>
        <strain evidence="4 5">ORS 1419</strain>
    </source>
</reference>
<protein>
    <submittedName>
        <fullName evidence="4">NAD(P)-dependent dehydrogenase (Short-subunit alcohol dehydrogenase family)</fullName>
    </submittedName>
</protein>
<proteinExistence type="inferred from homology"/>
<dbReference type="PRINTS" id="PR00081">
    <property type="entry name" value="GDHRDH"/>
</dbReference>
<dbReference type="PANTHER" id="PTHR43639">
    <property type="entry name" value="OXIDOREDUCTASE, SHORT-CHAIN DEHYDROGENASE/REDUCTASE FAMILY (AFU_ORTHOLOGUE AFUA_5G02870)"/>
    <property type="match status" value="1"/>
</dbReference>
<dbReference type="Gene3D" id="3.40.50.720">
    <property type="entry name" value="NAD(P)-binding Rossmann-like Domain"/>
    <property type="match status" value="1"/>
</dbReference>
<organism evidence="4 5">
    <name type="scientific">Phyllobacterium leguminum</name>
    <dbReference type="NCBI Taxonomy" id="314237"/>
    <lineage>
        <taxon>Bacteria</taxon>
        <taxon>Pseudomonadati</taxon>
        <taxon>Pseudomonadota</taxon>
        <taxon>Alphaproteobacteria</taxon>
        <taxon>Hyphomicrobiales</taxon>
        <taxon>Phyllobacteriaceae</taxon>
        <taxon>Phyllobacterium</taxon>
    </lineage>
</organism>
<evidence type="ECO:0000256" key="2">
    <source>
        <dbReference type="ARBA" id="ARBA00023002"/>
    </source>
</evidence>